<protein>
    <submittedName>
        <fullName evidence="1">Uncharacterized protein</fullName>
    </submittedName>
</protein>
<reference evidence="1 2" key="1">
    <citation type="submission" date="2018-06" db="EMBL/GenBank/DDBJ databases">
        <title>Genomic Encyclopedia of Archaeal and Bacterial Type Strains, Phase II (KMG-II): from individual species to whole genera.</title>
        <authorList>
            <person name="Goeker M."/>
        </authorList>
    </citation>
    <scope>NUCLEOTIDE SEQUENCE [LARGE SCALE GENOMIC DNA]</scope>
    <source>
        <strain evidence="1 2">ATCC BAA-1881</strain>
    </source>
</reference>
<name>A0A326U6L2_THEHA</name>
<organism evidence="1 2">
    <name type="scientific">Thermosporothrix hazakensis</name>
    <dbReference type="NCBI Taxonomy" id="644383"/>
    <lineage>
        <taxon>Bacteria</taxon>
        <taxon>Bacillati</taxon>
        <taxon>Chloroflexota</taxon>
        <taxon>Ktedonobacteria</taxon>
        <taxon>Ktedonobacterales</taxon>
        <taxon>Thermosporotrichaceae</taxon>
        <taxon>Thermosporothrix</taxon>
    </lineage>
</organism>
<sequence>MKKTSRSALSNDAIFALVDQHGFGFEPTCHGPCQYWFLRGHLDIYKCQKCGAEVVSDDFRRIPDQHPRRIPEYRLDQLLQAVKQLKPEQQKRVVVGLLADVSSADWSLTAVLAHLLVTLSARQVAIAILWALGVLDEQEQEQSPE</sequence>
<dbReference type="RefSeq" id="WP_111323578.1">
    <property type="nucleotide sequence ID" value="NZ_BIFX01000001.1"/>
</dbReference>
<accession>A0A326U6L2</accession>
<dbReference type="Proteomes" id="UP000248806">
    <property type="component" value="Unassembled WGS sequence"/>
</dbReference>
<evidence type="ECO:0000313" key="1">
    <source>
        <dbReference type="EMBL" id="PZW28440.1"/>
    </source>
</evidence>
<evidence type="ECO:0000313" key="2">
    <source>
        <dbReference type="Proteomes" id="UP000248806"/>
    </source>
</evidence>
<proteinExistence type="predicted"/>
<dbReference type="AlphaFoldDB" id="A0A326U6L2"/>
<gene>
    <name evidence="1" type="ORF">EI42_03194</name>
</gene>
<comment type="caution">
    <text evidence="1">The sequence shown here is derived from an EMBL/GenBank/DDBJ whole genome shotgun (WGS) entry which is preliminary data.</text>
</comment>
<keyword evidence="2" id="KW-1185">Reference proteome</keyword>
<dbReference type="EMBL" id="QKUF01000010">
    <property type="protein sequence ID" value="PZW28440.1"/>
    <property type="molecule type" value="Genomic_DNA"/>
</dbReference>